<evidence type="ECO:0000313" key="2">
    <source>
        <dbReference type="Proteomes" id="UP000009168"/>
    </source>
</evidence>
<protein>
    <submittedName>
        <fullName evidence="1">Uncharacterized protein</fullName>
    </submittedName>
</protein>
<dbReference type="RefSeq" id="XP_976876.2">
    <property type="nucleotide sequence ID" value="XM_971783.2"/>
</dbReference>
<proteinExistence type="predicted"/>
<organism evidence="1 2">
    <name type="scientific">Tetrahymena thermophila (strain SB210)</name>
    <dbReference type="NCBI Taxonomy" id="312017"/>
    <lineage>
        <taxon>Eukaryota</taxon>
        <taxon>Sar</taxon>
        <taxon>Alveolata</taxon>
        <taxon>Ciliophora</taxon>
        <taxon>Intramacronucleata</taxon>
        <taxon>Oligohymenophorea</taxon>
        <taxon>Hymenostomatida</taxon>
        <taxon>Tetrahymenina</taxon>
        <taxon>Tetrahymenidae</taxon>
        <taxon>Tetrahymena</taxon>
    </lineage>
</organism>
<dbReference type="HOGENOM" id="CLU_475314_0_0_1"/>
<sequence>MKNIYQIFQDMLKIDDFIVLERKNENYFLYPSKDSSFIINQDQYFIPDSKINITPLYSDFIKFITTLTNSLNKLLFLQKTIEVMLLDLEEKPIIDEMIQSELVEEIPIINEAIEIESVDSETKSQQNEITNEQFLNKNSQFRISNKLENIINNYHTLTFQLCFENGDFFFKFENPSQITYTQLKNFEFDMLPLQIQSQFNLHENYVDSFELSQFDKVQQLLQKQKIILSAKHVEVNLDLQQSVNTSIYVRGDEFEEAEGYYEMPNLLTNYFYLNITCSKSYGGIINLKIHLTPNFIIDNYRGKIIIMNKTEEYVIDDQPMLYGYSGYREGEIYDIFEIPSIIEKAQCFVYGKQLQNQSELDELFLEDQILLTILVLQKNSNSYQLQNSISQIVTDLFY</sequence>
<dbReference type="Proteomes" id="UP000009168">
    <property type="component" value="Unassembled WGS sequence"/>
</dbReference>
<accession>Q22MZ4</accession>
<dbReference type="InParanoid" id="Q22MZ4"/>
<gene>
    <name evidence="1" type="ORF">TTHERM_00028800</name>
</gene>
<dbReference type="AlphaFoldDB" id="Q22MZ4"/>
<name>Q22MZ4_TETTS</name>
<dbReference type="KEGG" id="tet:TTHERM_00028800"/>
<keyword evidence="2" id="KW-1185">Reference proteome</keyword>
<dbReference type="EMBL" id="GG662720">
    <property type="protein sequence ID" value="EAR86665.2"/>
    <property type="molecule type" value="Genomic_DNA"/>
</dbReference>
<reference evidence="2" key="1">
    <citation type="journal article" date="2006" name="PLoS Biol.">
        <title>Macronuclear genome sequence of the ciliate Tetrahymena thermophila, a model eukaryote.</title>
        <authorList>
            <person name="Eisen J.A."/>
            <person name="Coyne R.S."/>
            <person name="Wu M."/>
            <person name="Wu D."/>
            <person name="Thiagarajan M."/>
            <person name="Wortman J.R."/>
            <person name="Badger J.H."/>
            <person name="Ren Q."/>
            <person name="Amedeo P."/>
            <person name="Jones K.M."/>
            <person name="Tallon L.J."/>
            <person name="Delcher A.L."/>
            <person name="Salzberg S.L."/>
            <person name="Silva J.C."/>
            <person name="Haas B.J."/>
            <person name="Majoros W.H."/>
            <person name="Farzad M."/>
            <person name="Carlton J.M."/>
            <person name="Smith R.K. Jr."/>
            <person name="Garg J."/>
            <person name="Pearlman R.E."/>
            <person name="Karrer K.M."/>
            <person name="Sun L."/>
            <person name="Manning G."/>
            <person name="Elde N.C."/>
            <person name="Turkewitz A.P."/>
            <person name="Asai D.J."/>
            <person name="Wilkes D.E."/>
            <person name="Wang Y."/>
            <person name="Cai H."/>
            <person name="Collins K."/>
            <person name="Stewart B.A."/>
            <person name="Lee S.R."/>
            <person name="Wilamowska K."/>
            <person name="Weinberg Z."/>
            <person name="Ruzzo W.L."/>
            <person name="Wloga D."/>
            <person name="Gaertig J."/>
            <person name="Frankel J."/>
            <person name="Tsao C.-C."/>
            <person name="Gorovsky M.A."/>
            <person name="Keeling P.J."/>
            <person name="Waller R.F."/>
            <person name="Patron N.J."/>
            <person name="Cherry J.M."/>
            <person name="Stover N.A."/>
            <person name="Krieger C.J."/>
            <person name="del Toro C."/>
            <person name="Ryder H.F."/>
            <person name="Williamson S.C."/>
            <person name="Barbeau R.A."/>
            <person name="Hamilton E.P."/>
            <person name="Orias E."/>
        </authorList>
    </citation>
    <scope>NUCLEOTIDE SEQUENCE [LARGE SCALE GENOMIC DNA]</scope>
    <source>
        <strain evidence="2">SB210</strain>
    </source>
</reference>
<dbReference type="GeneID" id="7833558"/>
<evidence type="ECO:0000313" key="1">
    <source>
        <dbReference type="EMBL" id="EAR86665.2"/>
    </source>
</evidence>